<protein>
    <submittedName>
        <fullName evidence="1">Uncharacterized protein</fullName>
    </submittedName>
</protein>
<keyword evidence="2" id="KW-1185">Reference proteome</keyword>
<dbReference type="Proteomes" id="UP000724584">
    <property type="component" value="Unassembled WGS sequence"/>
</dbReference>
<reference evidence="1 2" key="1">
    <citation type="journal article" date="2021" name="Nat. Commun.">
        <title>Genetic determinants of endophytism in the Arabidopsis root mycobiome.</title>
        <authorList>
            <person name="Mesny F."/>
            <person name="Miyauchi S."/>
            <person name="Thiergart T."/>
            <person name="Pickel B."/>
            <person name="Atanasova L."/>
            <person name="Karlsson M."/>
            <person name="Huettel B."/>
            <person name="Barry K.W."/>
            <person name="Haridas S."/>
            <person name="Chen C."/>
            <person name="Bauer D."/>
            <person name="Andreopoulos W."/>
            <person name="Pangilinan J."/>
            <person name="LaButti K."/>
            <person name="Riley R."/>
            <person name="Lipzen A."/>
            <person name="Clum A."/>
            <person name="Drula E."/>
            <person name="Henrissat B."/>
            <person name="Kohler A."/>
            <person name="Grigoriev I.V."/>
            <person name="Martin F.M."/>
            <person name="Hacquard S."/>
        </authorList>
    </citation>
    <scope>NUCLEOTIDE SEQUENCE [LARGE SCALE GENOMIC DNA]</scope>
    <source>
        <strain evidence="1 2">MPI-SDFR-AT-0079</strain>
    </source>
</reference>
<proteinExistence type="predicted"/>
<dbReference type="EMBL" id="JAGIZQ010000007">
    <property type="protein sequence ID" value="KAH6617607.1"/>
    <property type="molecule type" value="Genomic_DNA"/>
</dbReference>
<evidence type="ECO:0000313" key="2">
    <source>
        <dbReference type="Proteomes" id="UP000724584"/>
    </source>
</evidence>
<accession>A0ACB7NXZ0</accession>
<evidence type="ECO:0000313" key="1">
    <source>
        <dbReference type="EMBL" id="KAH6617607.1"/>
    </source>
</evidence>
<sequence length="170" mass="19060">MASKDTHYKVYLAAYKGDCHGYGRMQGPDGGAREADPEHHAIYVETVPGGDEDPNNRGSGCLFHSVGGTIWGMDFERKDTIDPRLTSRGKRMTPMGWVSHGKFRDEFEAVCRRVPLPHSQRTLANRKIYPNIPLRHCQHWALDAIHALCVAEVLEPLTPSDSRAPLNRVN</sequence>
<organism evidence="1 2">
    <name type="scientific">Chaetomium tenue</name>
    <dbReference type="NCBI Taxonomy" id="1854479"/>
    <lineage>
        <taxon>Eukaryota</taxon>
        <taxon>Fungi</taxon>
        <taxon>Dikarya</taxon>
        <taxon>Ascomycota</taxon>
        <taxon>Pezizomycotina</taxon>
        <taxon>Sordariomycetes</taxon>
        <taxon>Sordariomycetidae</taxon>
        <taxon>Sordariales</taxon>
        <taxon>Chaetomiaceae</taxon>
        <taxon>Chaetomium</taxon>
    </lineage>
</organism>
<comment type="caution">
    <text evidence="1">The sequence shown here is derived from an EMBL/GenBank/DDBJ whole genome shotgun (WGS) entry which is preliminary data.</text>
</comment>
<name>A0ACB7NXZ0_9PEZI</name>
<gene>
    <name evidence="1" type="ORF">F5144DRAFT_607095</name>
</gene>